<proteinExistence type="predicted"/>
<dbReference type="AlphaFoldDB" id="A0A8S3T011"/>
<name>A0A8S3T011_MYTED</name>
<organism evidence="2 3">
    <name type="scientific">Mytilus edulis</name>
    <name type="common">Blue mussel</name>
    <dbReference type="NCBI Taxonomy" id="6550"/>
    <lineage>
        <taxon>Eukaryota</taxon>
        <taxon>Metazoa</taxon>
        <taxon>Spiralia</taxon>
        <taxon>Lophotrochozoa</taxon>
        <taxon>Mollusca</taxon>
        <taxon>Bivalvia</taxon>
        <taxon>Autobranchia</taxon>
        <taxon>Pteriomorphia</taxon>
        <taxon>Mytilida</taxon>
        <taxon>Mytiloidea</taxon>
        <taxon>Mytilidae</taxon>
        <taxon>Mytilinae</taxon>
        <taxon>Mytilus</taxon>
    </lineage>
</organism>
<gene>
    <name evidence="2" type="ORF">MEDL_37173</name>
</gene>
<dbReference type="OrthoDB" id="6099403at2759"/>
<evidence type="ECO:0000313" key="3">
    <source>
        <dbReference type="Proteomes" id="UP000683360"/>
    </source>
</evidence>
<feature type="compositionally biased region" description="Basic and acidic residues" evidence="1">
    <location>
        <begin position="241"/>
        <end position="254"/>
    </location>
</feature>
<dbReference type="SUPFAM" id="SSF53300">
    <property type="entry name" value="vWA-like"/>
    <property type="match status" value="1"/>
</dbReference>
<dbReference type="Gene3D" id="3.40.50.410">
    <property type="entry name" value="von Willebrand factor, type A domain"/>
    <property type="match status" value="1"/>
</dbReference>
<dbReference type="EMBL" id="CAJPWZ010001794">
    <property type="protein sequence ID" value="CAG2223919.1"/>
    <property type="molecule type" value="Genomic_DNA"/>
</dbReference>
<sequence length="649" mass="73286">MSECISNNSEIEVILSELEDKCGKHNTALQEVNNKVVSLVEKVGDISTDIKYLQLYTINRKLLDVKLDKKTCQGDNLQNTTTITPIEQCKIKENSPKPNEDIEELCEDGVSVESIEPSYSHFEVGISNRSSAVQAQPYGRQNEFDNKEYLSHQRNRRQIGELTIQIHRQIVIRRNKKKGDFDNKHLLSSDETQQVENTNVSQGTDVIYQRKQRFETVQIDINKNHGQGFAGKTPNETDSTVTDRRNRTELKDKSSSMSVNTFCRNDLGYKRKRSDMSSDNRVAYQSTVVQGNDTKSAVQLTQEPIVCHNIKVKSSLAERKPEKKEVSPMRKKVVEDEPYGLNPDNINQPRNIREWLAFSEQLRINCIKQVRMTRLLEDNIGLAVFGGTSGLIVESTSNYDLVLEQIYKLRPEGEAPLVGGFLMGLAGVLGIGATSQILETEVPGYMIVFTDGMSGNISTNMEKEFGIDPLYLTGDFHKQAEMSSVISQIASHSIKIFYVPIGENSSNEINGKGSQETRGKIIPLNELHRLIKMTQVLILAAQVASDLKHTHPNPTADDVRSCILQKHQIWGDCVDLVLEFIDPRCTGRNLGKYDELKCRTLQLETEYDVVLLGILKNRILTLQEQLLGKNLALVRFIIQSKFTIICSEY</sequence>
<protein>
    <submittedName>
        <fullName evidence="2">Uncharacterized protein</fullName>
    </submittedName>
</protein>
<dbReference type="InterPro" id="IPR036465">
    <property type="entry name" value="vWFA_dom_sf"/>
</dbReference>
<accession>A0A8S3T011</accession>
<reference evidence="2" key="1">
    <citation type="submission" date="2021-03" db="EMBL/GenBank/DDBJ databases">
        <authorList>
            <person name="Bekaert M."/>
        </authorList>
    </citation>
    <scope>NUCLEOTIDE SEQUENCE</scope>
</reference>
<dbReference type="Proteomes" id="UP000683360">
    <property type="component" value="Unassembled WGS sequence"/>
</dbReference>
<keyword evidence="3" id="KW-1185">Reference proteome</keyword>
<evidence type="ECO:0000313" key="2">
    <source>
        <dbReference type="EMBL" id="CAG2223919.1"/>
    </source>
</evidence>
<evidence type="ECO:0000256" key="1">
    <source>
        <dbReference type="SAM" id="MobiDB-lite"/>
    </source>
</evidence>
<feature type="region of interest" description="Disordered" evidence="1">
    <location>
        <begin position="225"/>
        <end position="257"/>
    </location>
</feature>
<comment type="caution">
    <text evidence="2">The sequence shown here is derived from an EMBL/GenBank/DDBJ whole genome shotgun (WGS) entry which is preliminary data.</text>
</comment>